<dbReference type="AlphaFoldDB" id="A0A9N7BVB0"/>
<dbReference type="EMBL" id="CP010969">
    <property type="protein sequence ID" value="AJQ52370.1"/>
    <property type="molecule type" value="Genomic_DNA"/>
</dbReference>
<feature type="compositionally biased region" description="Basic and acidic residues" evidence="1">
    <location>
        <begin position="260"/>
        <end position="269"/>
    </location>
</feature>
<sequence>MVPITELHKNIQDITKDLRKHDPQIPDTSKKLLASRGNFEDLIHSDLGKPLRNKPLSFDEELKKKVQSRQVKDSFEQQTKSTEEKIDNHAKRIEELKQKQKELEERKKGLEEKKANSNITREERWKIAAELEAINNQFKAIEKEHHTINSASDREKKFDNKNKHLTSTKREPTAADLQQQGALAAIKRMKEEKIKRQQAEAVNQSSKNTLTMPSGTIPMPLPMPGSGIPIPPSSPPPPISIPKTIKKEAKDIGKQMPQGGDKHKEELAKAMKARREKIEKQNSGRGR</sequence>
<feature type="compositionally biased region" description="Basic and acidic residues" evidence="1">
    <location>
        <begin position="146"/>
        <end position="173"/>
    </location>
</feature>
<name>A0A9N7BVB0_RICCR</name>
<evidence type="ECO:0000256" key="1">
    <source>
        <dbReference type="SAM" id="MobiDB-lite"/>
    </source>
</evidence>
<dbReference type="Proteomes" id="UP000077462">
    <property type="component" value="Chromosome"/>
</dbReference>
<feature type="region of interest" description="Disordered" evidence="1">
    <location>
        <begin position="146"/>
        <end position="177"/>
    </location>
</feature>
<feature type="compositionally biased region" description="Pro residues" evidence="1">
    <location>
        <begin position="219"/>
        <end position="240"/>
    </location>
</feature>
<proteinExistence type="predicted"/>
<evidence type="ECO:0000313" key="3">
    <source>
        <dbReference type="Proteomes" id="UP000077462"/>
    </source>
</evidence>
<gene>
    <name evidence="2" type="ORF">UQ52_02715</name>
</gene>
<evidence type="ECO:0000313" key="2">
    <source>
        <dbReference type="EMBL" id="AJQ52370.1"/>
    </source>
</evidence>
<reference evidence="2 3" key="1">
    <citation type="journal article" date="2016" name="Genome Announc.">
        <title>Genome Sequence of the Tick-Borne Pathogen Rickettsia raoultii.</title>
        <authorList>
            <person name="El Karkouri K."/>
            <person name="Mediannikov O."/>
            <person name="Robert C."/>
            <person name="Raoult D."/>
            <person name="Fournier P.E."/>
        </authorList>
    </citation>
    <scope>NUCLEOTIDE SEQUENCE [LARGE SCALE GENOMIC DNA]</scope>
    <source>
        <strain evidence="2 3">Khabarovsk</strain>
    </source>
</reference>
<feature type="compositionally biased region" description="Basic and acidic residues" evidence="1">
    <location>
        <begin position="276"/>
        <end position="287"/>
    </location>
</feature>
<feature type="region of interest" description="Disordered" evidence="1">
    <location>
        <begin position="65"/>
        <end position="118"/>
    </location>
</feature>
<protein>
    <submittedName>
        <fullName evidence="2">Uncharacterized protein</fullName>
    </submittedName>
</protein>
<accession>A0A9N7BVB0</accession>
<organism evidence="2 3">
    <name type="scientific">Rickettsia conorii subsp. raoultii</name>
    <dbReference type="NCBI Taxonomy" id="369822"/>
    <lineage>
        <taxon>Bacteria</taxon>
        <taxon>Pseudomonadati</taxon>
        <taxon>Pseudomonadota</taxon>
        <taxon>Alphaproteobacteria</taxon>
        <taxon>Rickettsiales</taxon>
        <taxon>Rickettsiaceae</taxon>
        <taxon>Rickettsieae</taxon>
        <taxon>Rickettsia</taxon>
        <taxon>spotted fever group</taxon>
    </lineage>
</organism>
<feature type="region of interest" description="Disordered" evidence="1">
    <location>
        <begin position="191"/>
        <end position="287"/>
    </location>
</feature>
<feature type="compositionally biased region" description="Polar residues" evidence="1">
    <location>
        <begin position="200"/>
        <end position="214"/>
    </location>
</feature>